<feature type="chain" id="PRO_5003208981" evidence="1">
    <location>
        <begin position="33"/>
        <end position="552"/>
    </location>
</feature>
<dbReference type="EMBL" id="CP002343">
    <property type="protein sequence ID" value="ADU49304.1"/>
    <property type="molecule type" value="Genomic_DNA"/>
</dbReference>
<dbReference type="InterPro" id="IPR007253">
    <property type="entry name" value="Cell_wall-bd_2"/>
</dbReference>
<evidence type="ECO:0000313" key="2">
    <source>
        <dbReference type="EMBL" id="ADU49304.1"/>
    </source>
</evidence>
<protein>
    <submittedName>
        <fullName evidence="2">Cell wall binding repeat 2-containing protein</fullName>
    </submittedName>
</protein>
<keyword evidence="3" id="KW-1185">Reference proteome</keyword>
<keyword evidence="1" id="KW-0732">Signal</keyword>
<dbReference type="Gene3D" id="3.40.50.12090">
    <property type="match status" value="1"/>
</dbReference>
<accession>E6S9R6</accession>
<feature type="signal peptide" evidence="1">
    <location>
        <begin position="1"/>
        <end position="32"/>
    </location>
</feature>
<dbReference type="HOGENOM" id="CLU_493297_0_0_11"/>
<dbReference type="PANTHER" id="PTHR30032:SF8">
    <property type="entry name" value="GERMINATION-SPECIFIC N-ACETYLMURAMOYL-L-ALANINE AMIDASE"/>
    <property type="match status" value="1"/>
</dbReference>
<dbReference type="PANTHER" id="PTHR30032">
    <property type="entry name" value="N-ACETYLMURAMOYL-L-ALANINE AMIDASE-RELATED"/>
    <property type="match status" value="1"/>
</dbReference>
<dbReference type="eggNOG" id="COG4934">
    <property type="taxonomic scope" value="Bacteria"/>
</dbReference>
<dbReference type="Proteomes" id="UP000008914">
    <property type="component" value="Chromosome"/>
</dbReference>
<evidence type="ECO:0000313" key="3">
    <source>
        <dbReference type="Proteomes" id="UP000008914"/>
    </source>
</evidence>
<dbReference type="InterPro" id="IPR051922">
    <property type="entry name" value="Bact_Sporulation_Assoc"/>
</dbReference>
<dbReference type="Pfam" id="PF04122">
    <property type="entry name" value="CW_binding_2"/>
    <property type="match status" value="3"/>
</dbReference>
<sequence length="552" mass="55515">MRKSMAARRATSATVVGVLAVAGLGLAASSSAAETSVEKVRASDISAWDAAGTDPVPTGWFAQADDQIGDGAYALVESSEGGDGDGNLRLTTPAGTDKATLKKLAPAGTALADVASGSYQVKTTTGAAPAYQIVIDCNGGTFADSGFSTLNHIPTQAPADGWKTWDTVSGGAATYWSTWNILDDGTTSGATVPEGKTVAIPRFEPRPLSAFQTACADGLAVTYGVSVGRDEAHVADVDHVAFNGSETNFQVVTVERFAGSDRVATAVEASQGLFPDKGDPDAAHAAVVATAKDFADGLAGGPLAVAADGPLLLTNASFLDGRVATELQRLLAAGSPVYVLGGTNALSDEVEAGIAALGFEPIRLAGATRFSTAVEIANEIGTPDAIFLTSGTNFPDALSASPAAVRAGGVLLLTRDTAMTAETLAYLSEHSSATRFAIGGPAAQAAGALVSSANRIVGVNRFDTAVRTAQRFFTGSAVVTFASGRAFPDALGGGAFAGFVDAPMLLVEPSSVPAVLAAYLDGQRLSIDGAALFGGTAAVSTSVENALTAALN</sequence>
<evidence type="ECO:0000256" key="1">
    <source>
        <dbReference type="SAM" id="SignalP"/>
    </source>
</evidence>
<gene>
    <name evidence="2" type="ordered locus">Intca_2803</name>
</gene>
<name>E6S9R6_INTC7</name>
<organism evidence="2 3">
    <name type="scientific">Intrasporangium calvum (strain ATCC 23552 / DSM 43043 / JCM 3097 / NBRC 12989 / NCIMB 10167 / NRRL B-3866 / 7 KIP)</name>
    <dbReference type="NCBI Taxonomy" id="710696"/>
    <lineage>
        <taxon>Bacteria</taxon>
        <taxon>Bacillati</taxon>
        <taxon>Actinomycetota</taxon>
        <taxon>Actinomycetes</taxon>
        <taxon>Micrococcales</taxon>
        <taxon>Intrasporangiaceae</taxon>
        <taxon>Intrasporangium</taxon>
    </lineage>
</organism>
<dbReference type="AlphaFoldDB" id="E6S9R6"/>
<dbReference type="KEGG" id="ica:Intca_2803"/>
<proteinExistence type="predicted"/>
<reference evidence="2 3" key="1">
    <citation type="journal article" date="2010" name="Stand. Genomic Sci.">
        <title>Complete genome sequence of Intrasporangium calvum type strain (7 KIP).</title>
        <authorList>
            <person name="Del Rio T.G."/>
            <person name="Chertkov O."/>
            <person name="Yasawong M."/>
            <person name="Lucas S."/>
            <person name="Deshpande S."/>
            <person name="Cheng J.F."/>
            <person name="Detter C."/>
            <person name="Tapia R."/>
            <person name="Han C."/>
            <person name="Goodwin L."/>
            <person name="Pitluck S."/>
            <person name="Liolios K."/>
            <person name="Ivanova N."/>
            <person name="Mavromatis K."/>
            <person name="Pati A."/>
            <person name="Chen A."/>
            <person name="Palaniappan K."/>
            <person name="Land M."/>
            <person name="Hauser L."/>
            <person name="Chang Y.J."/>
            <person name="Jeffries C.D."/>
            <person name="Rohde M."/>
            <person name="Pukall R."/>
            <person name="Sikorski J."/>
            <person name="Goker M."/>
            <person name="Woyke T."/>
            <person name="Bristow J."/>
            <person name="Eisen J.A."/>
            <person name="Markowitz V."/>
            <person name="Hugenholtz P."/>
            <person name="Kyrpides N.C."/>
            <person name="Klenk H.P."/>
            <person name="Lapidus A."/>
        </authorList>
    </citation>
    <scope>NUCLEOTIDE SEQUENCE [LARGE SCALE GENOMIC DNA]</scope>
    <source>
        <strain evidence="3">ATCC 23552 / DSM 43043 / JCM 3097 / NBRC 12989 / 7 KIP</strain>
    </source>
</reference>
<dbReference type="OrthoDB" id="5188291at2"/>